<protein>
    <recommendedName>
        <fullName evidence="2">Beta-ketoacyl synthase-like N-terminal domain-containing protein</fullName>
    </recommendedName>
</protein>
<dbReference type="GO" id="GO:0004312">
    <property type="term" value="F:fatty acid synthase activity"/>
    <property type="evidence" value="ECO:0007669"/>
    <property type="project" value="TreeGrafter"/>
</dbReference>
<feature type="region of interest" description="Disordered" evidence="1">
    <location>
        <begin position="1"/>
        <end position="20"/>
    </location>
</feature>
<dbReference type="Proteomes" id="UP001217417">
    <property type="component" value="Unassembled WGS sequence"/>
</dbReference>
<proteinExistence type="predicted"/>
<keyword evidence="4" id="KW-1185">Reference proteome</keyword>
<dbReference type="RefSeq" id="XP_056047098.1">
    <property type="nucleotide sequence ID" value="XM_056186235.1"/>
</dbReference>
<evidence type="ECO:0000259" key="2">
    <source>
        <dbReference type="Pfam" id="PF00109"/>
    </source>
</evidence>
<organism evidence="3 4">
    <name type="scientific">Lipomyces tetrasporus</name>
    <dbReference type="NCBI Taxonomy" id="54092"/>
    <lineage>
        <taxon>Eukaryota</taxon>
        <taxon>Fungi</taxon>
        <taxon>Dikarya</taxon>
        <taxon>Ascomycota</taxon>
        <taxon>Saccharomycotina</taxon>
        <taxon>Lipomycetes</taxon>
        <taxon>Lipomycetales</taxon>
        <taxon>Lipomycetaceae</taxon>
        <taxon>Lipomyces</taxon>
    </lineage>
</organism>
<dbReference type="InterPro" id="IPR050091">
    <property type="entry name" value="PKS_NRPS_Biosynth_Enz"/>
</dbReference>
<dbReference type="PANTHER" id="PTHR43775">
    <property type="entry name" value="FATTY ACID SYNTHASE"/>
    <property type="match status" value="1"/>
</dbReference>
<reference evidence="3" key="1">
    <citation type="submission" date="2023-03" db="EMBL/GenBank/DDBJ databases">
        <title>Near-Complete genome sequence of Lipomyces tetrasporous NRRL Y-64009, an oleaginous yeast capable of growing on lignocellulosic hydrolysates.</title>
        <authorList>
            <consortium name="Lawrence Berkeley National Laboratory"/>
            <person name="Jagtap S.S."/>
            <person name="Liu J.-J."/>
            <person name="Walukiewicz H.E."/>
            <person name="Pangilinan J."/>
            <person name="Lipzen A."/>
            <person name="Ahrendt S."/>
            <person name="Koriabine M."/>
            <person name="Cobaugh K."/>
            <person name="Salamov A."/>
            <person name="Yoshinaga Y."/>
            <person name="Ng V."/>
            <person name="Daum C."/>
            <person name="Grigoriev I.V."/>
            <person name="Slininger P.J."/>
            <person name="Dien B.S."/>
            <person name="Jin Y.-S."/>
            <person name="Rao C.V."/>
        </authorList>
    </citation>
    <scope>NUCLEOTIDE SEQUENCE</scope>
    <source>
        <strain evidence="3">NRRL Y-64009</strain>
    </source>
</reference>
<dbReference type="Gene3D" id="3.40.47.10">
    <property type="match status" value="1"/>
</dbReference>
<dbReference type="EMBL" id="JARPMG010000001">
    <property type="protein sequence ID" value="KAJ8103648.1"/>
    <property type="molecule type" value="Genomic_DNA"/>
</dbReference>
<feature type="domain" description="Beta-ketoacyl synthase-like N-terminal" evidence="2">
    <location>
        <begin position="23"/>
        <end position="78"/>
    </location>
</feature>
<comment type="caution">
    <text evidence="3">The sequence shown here is derived from an EMBL/GenBank/DDBJ whole genome shotgun (WGS) entry which is preliminary data.</text>
</comment>
<dbReference type="PANTHER" id="PTHR43775:SF29">
    <property type="entry name" value="ASPERFURANONE POLYKETIDE SYNTHASE AFOG-RELATED"/>
    <property type="match status" value="1"/>
</dbReference>
<dbReference type="AlphaFoldDB" id="A0AAD7QY86"/>
<evidence type="ECO:0000313" key="3">
    <source>
        <dbReference type="EMBL" id="KAJ8103648.1"/>
    </source>
</evidence>
<dbReference type="InterPro" id="IPR014030">
    <property type="entry name" value="Ketoacyl_synth_N"/>
</dbReference>
<dbReference type="GO" id="GO:0044550">
    <property type="term" value="P:secondary metabolite biosynthetic process"/>
    <property type="evidence" value="ECO:0007669"/>
    <property type="project" value="TreeGrafter"/>
</dbReference>
<evidence type="ECO:0000313" key="4">
    <source>
        <dbReference type="Proteomes" id="UP001217417"/>
    </source>
</evidence>
<dbReference type="SUPFAM" id="SSF53901">
    <property type="entry name" value="Thiolase-like"/>
    <property type="match status" value="1"/>
</dbReference>
<feature type="compositionally biased region" description="Polar residues" evidence="1">
    <location>
        <begin position="9"/>
        <end position="19"/>
    </location>
</feature>
<dbReference type="GO" id="GO:0006633">
    <property type="term" value="P:fatty acid biosynthetic process"/>
    <property type="evidence" value="ECO:0007669"/>
    <property type="project" value="TreeGrafter"/>
</dbReference>
<gene>
    <name evidence="3" type="ORF">POJ06DRAFT_242525</name>
</gene>
<accession>A0AAD7QY86</accession>
<dbReference type="PROSITE" id="PS51257">
    <property type="entry name" value="PROKAR_LIPOPROTEIN"/>
    <property type="match status" value="1"/>
</dbReference>
<dbReference type="Pfam" id="PF00109">
    <property type="entry name" value="ketoacyl-synt"/>
    <property type="match status" value="1"/>
</dbReference>
<sequence length="89" mass="9865">MARGVTDVGTPQSAPNYGDNTMPIAVVGMACRLPGEATDPERLWKILADQRDVWTTTPSDRFNHGLYYHPDPSRNGTVCFSQLVHVFNC</sequence>
<dbReference type="InterPro" id="IPR016039">
    <property type="entry name" value="Thiolase-like"/>
</dbReference>
<evidence type="ECO:0000256" key="1">
    <source>
        <dbReference type="SAM" id="MobiDB-lite"/>
    </source>
</evidence>
<dbReference type="GeneID" id="80881401"/>
<name>A0AAD7QY86_9ASCO</name>